<keyword evidence="1" id="KW-0282">Flagellum</keyword>
<comment type="caution">
    <text evidence="1">The sequence shown here is derived from an EMBL/GenBank/DDBJ whole genome shotgun (WGS) entry which is preliminary data.</text>
</comment>
<organism evidence="1 2">
    <name type="scientific">Imbroritus primus</name>
    <dbReference type="NCBI Taxonomy" id="3058603"/>
    <lineage>
        <taxon>Bacteria</taxon>
        <taxon>Pseudomonadati</taxon>
        <taxon>Pseudomonadota</taxon>
        <taxon>Betaproteobacteria</taxon>
        <taxon>Burkholderiales</taxon>
        <taxon>Burkholderiaceae</taxon>
        <taxon>Imbroritus</taxon>
    </lineage>
</organism>
<evidence type="ECO:0000313" key="2">
    <source>
        <dbReference type="Proteomes" id="UP000004277"/>
    </source>
</evidence>
<keyword evidence="2" id="KW-1185">Reference proteome</keyword>
<protein>
    <submittedName>
        <fullName evidence="1">Flagellar assembly protein FliH</fullName>
    </submittedName>
</protein>
<accession>A0ACD3SWU0</accession>
<dbReference type="Proteomes" id="UP000004277">
    <property type="component" value="Unassembled WGS sequence"/>
</dbReference>
<keyword evidence="1" id="KW-0969">Cilium</keyword>
<reference evidence="1" key="1">
    <citation type="submission" date="2019-05" db="EMBL/GenBank/DDBJ databases">
        <title>Revised genome assembly of Burkholderiaceae (previously Ralstonia) sp. PBA.</title>
        <authorList>
            <person name="Gan H.M."/>
        </authorList>
    </citation>
    <scope>NUCLEOTIDE SEQUENCE</scope>
    <source>
        <strain evidence="1">PBA</strain>
    </source>
</reference>
<name>A0ACD3SWU0_9BURK</name>
<proteinExistence type="predicted"/>
<keyword evidence="1" id="KW-0966">Cell projection</keyword>
<gene>
    <name evidence="1" type="ORF">MW7_000910</name>
</gene>
<evidence type="ECO:0000313" key="1">
    <source>
        <dbReference type="EMBL" id="TMS59738.1"/>
    </source>
</evidence>
<sequence>MHLSKPIIRREALTAYRRWEPSAFGAAVPEAQPAAAVPDPEAVLAAAEARARAREEARQAAEDAARLAGHEAGYAAGYAEGVAAGHAAGAEQVAAASAALQALAVGWRDAFQAVDTAMADSVLDLALQFSQMLVRQALAVQPERLLPVVEELLREASEAQRPATLRLHPDDVALVREHLGGDCELAGWTLFADANVTRGGCLVQTRHGAIDARLETRWQELTRALERTTPWMAA</sequence>
<dbReference type="EMBL" id="AKCV02000004">
    <property type="protein sequence ID" value="TMS59738.1"/>
    <property type="molecule type" value="Genomic_DNA"/>
</dbReference>